<dbReference type="SUPFAM" id="SSF55315">
    <property type="entry name" value="L30e-like"/>
    <property type="match status" value="1"/>
</dbReference>
<dbReference type="Proteomes" id="UP001488838">
    <property type="component" value="Unassembled WGS sequence"/>
</dbReference>
<gene>
    <name evidence="2" type="ORF">U0070_021212</name>
</gene>
<feature type="domain" description="Ribosomal protein eL8/eL30/eS12/Gadd45" evidence="1">
    <location>
        <begin position="143"/>
        <end position="188"/>
    </location>
</feature>
<dbReference type="InterPro" id="IPR029064">
    <property type="entry name" value="Ribosomal_eL30-like_sf"/>
</dbReference>
<reference evidence="2 3" key="1">
    <citation type="journal article" date="2023" name="bioRxiv">
        <title>Conserved and derived expression patterns and positive selection on dental genes reveal complex evolutionary context of ever-growing rodent molars.</title>
        <authorList>
            <person name="Calamari Z.T."/>
            <person name="Song A."/>
            <person name="Cohen E."/>
            <person name="Akter M."/>
            <person name="Roy R.D."/>
            <person name="Hallikas O."/>
            <person name="Christensen M.M."/>
            <person name="Li P."/>
            <person name="Marangoni P."/>
            <person name="Jernvall J."/>
            <person name="Klein O.D."/>
        </authorList>
    </citation>
    <scope>NUCLEOTIDE SEQUENCE [LARGE SCALE GENOMIC DNA]</scope>
    <source>
        <strain evidence="2">V071</strain>
    </source>
</reference>
<dbReference type="AlphaFoldDB" id="A0AAW0GXK9"/>
<proteinExistence type="predicted"/>
<organism evidence="2 3">
    <name type="scientific">Myodes glareolus</name>
    <name type="common">Bank vole</name>
    <name type="synonym">Clethrionomys glareolus</name>
    <dbReference type="NCBI Taxonomy" id="447135"/>
    <lineage>
        <taxon>Eukaryota</taxon>
        <taxon>Metazoa</taxon>
        <taxon>Chordata</taxon>
        <taxon>Craniata</taxon>
        <taxon>Vertebrata</taxon>
        <taxon>Euteleostomi</taxon>
        <taxon>Mammalia</taxon>
        <taxon>Eutheria</taxon>
        <taxon>Euarchontoglires</taxon>
        <taxon>Glires</taxon>
        <taxon>Rodentia</taxon>
        <taxon>Myomorpha</taxon>
        <taxon>Muroidea</taxon>
        <taxon>Cricetidae</taxon>
        <taxon>Arvicolinae</taxon>
        <taxon>Myodes</taxon>
    </lineage>
</organism>
<dbReference type="InterPro" id="IPR016186">
    <property type="entry name" value="C-type_lectin-like/link_sf"/>
</dbReference>
<dbReference type="InterPro" id="IPR004038">
    <property type="entry name" value="Ribosomal_eL8/eL30/eS12/Gad45"/>
</dbReference>
<name>A0AAW0GXK9_MYOGA</name>
<dbReference type="SUPFAM" id="SSF56436">
    <property type="entry name" value="C-type lectin-like"/>
    <property type="match status" value="1"/>
</dbReference>
<feature type="non-terminal residue" evidence="2">
    <location>
        <position position="299"/>
    </location>
</feature>
<evidence type="ECO:0000313" key="3">
    <source>
        <dbReference type="Proteomes" id="UP001488838"/>
    </source>
</evidence>
<protein>
    <recommendedName>
        <fullName evidence="1">Ribosomal protein eL8/eL30/eS12/Gadd45 domain-containing protein</fullName>
    </recommendedName>
</protein>
<comment type="caution">
    <text evidence="2">The sequence shown here is derived from an EMBL/GenBank/DDBJ whole genome shotgun (WGS) entry which is preliminary data.</text>
</comment>
<dbReference type="Gene3D" id="3.30.1330.30">
    <property type="match status" value="1"/>
</dbReference>
<evidence type="ECO:0000259" key="1">
    <source>
        <dbReference type="Pfam" id="PF01248"/>
    </source>
</evidence>
<sequence length="299" mass="34460">MAVDYSTLRGDVFGAQNVFHSEKVLMKRSWREAEFFCEEFGAQLASFAHIEEEEFVNELLHSKFNRNGKPKRRCILCMRKGPRTSALGRTANQHKRDLTQLLKFAHQYTLETKQERKLRLLACAAKRAAGKETACPSSRVNMAAVLVENKKAQLVVTAHDTDLIDLGVFMPVLYRKMGVPYCVIKGKTTGRHAPLLPSCKLTQKTRLLEAIRTNIMTDTMRSAATEGATSWILNMWLPLPSWKRQMSKNSPLNWVKCVVPTFPDWYEYDAPWFFYQNAEYLFHTHPAEWDDFAFLCGWL</sequence>
<dbReference type="Gene3D" id="3.10.100.10">
    <property type="entry name" value="Mannose-Binding Protein A, subunit A"/>
    <property type="match status" value="1"/>
</dbReference>
<dbReference type="InterPro" id="IPR016187">
    <property type="entry name" value="CTDL_fold"/>
</dbReference>
<dbReference type="EMBL" id="JBBHLL010001823">
    <property type="protein sequence ID" value="KAK7795739.1"/>
    <property type="molecule type" value="Genomic_DNA"/>
</dbReference>
<dbReference type="CDD" id="cd00037">
    <property type="entry name" value="CLECT"/>
    <property type="match status" value="1"/>
</dbReference>
<evidence type="ECO:0000313" key="2">
    <source>
        <dbReference type="EMBL" id="KAK7795739.1"/>
    </source>
</evidence>
<dbReference type="Pfam" id="PF01248">
    <property type="entry name" value="Ribosomal_L7Ae"/>
    <property type="match status" value="1"/>
</dbReference>
<accession>A0AAW0GXK9</accession>
<keyword evidence="3" id="KW-1185">Reference proteome</keyword>